<gene>
    <name evidence="2" type="ORF">QTG54_000371</name>
</gene>
<evidence type="ECO:0000313" key="3">
    <source>
        <dbReference type="Proteomes" id="UP001224775"/>
    </source>
</evidence>
<protein>
    <submittedName>
        <fullName evidence="2">Uncharacterized protein</fullName>
    </submittedName>
</protein>
<dbReference type="EMBL" id="JATAAI010000001">
    <property type="protein sequence ID" value="KAK1748432.1"/>
    <property type="molecule type" value="Genomic_DNA"/>
</dbReference>
<dbReference type="Proteomes" id="UP001224775">
    <property type="component" value="Unassembled WGS sequence"/>
</dbReference>
<sequence length="207" mass="23494">MCYGLTDVLDFDSQCPFCMAAKNFEVNFEDDSSSLCLDGSHYIADGDNDNRKELNSVLLTASAPGGKRRAKGNHKDQLLKGMIATFLQENGRQQTTMLPETSLTPESRDDTSPFTQPRANVEVSSSLREWNVRIEPLEKLYSDLHRLHHELDKFDASLAAKSSTIGTTQAHTTAHDFTHAMIDVDTIDVRYQLFQIENYYSKQQRRR</sequence>
<comment type="caution">
    <text evidence="2">The sequence shown here is derived from an EMBL/GenBank/DDBJ whole genome shotgun (WGS) entry which is preliminary data.</text>
</comment>
<accession>A0AAD8YNF2</accession>
<dbReference type="AlphaFoldDB" id="A0AAD8YNF2"/>
<evidence type="ECO:0000256" key="1">
    <source>
        <dbReference type="SAM" id="MobiDB-lite"/>
    </source>
</evidence>
<evidence type="ECO:0000313" key="2">
    <source>
        <dbReference type="EMBL" id="KAK1748432.1"/>
    </source>
</evidence>
<keyword evidence="3" id="KW-1185">Reference proteome</keyword>
<name>A0AAD8YNF2_9STRA</name>
<organism evidence="2 3">
    <name type="scientific">Skeletonema marinoi</name>
    <dbReference type="NCBI Taxonomy" id="267567"/>
    <lineage>
        <taxon>Eukaryota</taxon>
        <taxon>Sar</taxon>
        <taxon>Stramenopiles</taxon>
        <taxon>Ochrophyta</taxon>
        <taxon>Bacillariophyta</taxon>
        <taxon>Coscinodiscophyceae</taxon>
        <taxon>Thalassiosirophycidae</taxon>
        <taxon>Thalassiosirales</taxon>
        <taxon>Skeletonemataceae</taxon>
        <taxon>Skeletonema</taxon>
        <taxon>Skeletonema marinoi-dohrnii complex</taxon>
    </lineage>
</organism>
<feature type="region of interest" description="Disordered" evidence="1">
    <location>
        <begin position="90"/>
        <end position="117"/>
    </location>
</feature>
<proteinExistence type="predicted"/>
<reference evidence="2" key="1">
    <citation type="submission" date="2023-06" db="EMBL/GenBank/DDBJ databases">
        <title>Survivors Of The Sea: Transcriptome response of Skeletonema marinoi to long-term dormancy.</title>
        <authorList>
            <person name="Pinder M.I.M."/>
            <person name="Kourtchenko O."/>
            <person name="Robertson E.K."/>
            <person name="Larsson T."/>
            <person name="Maumus F."/>
            <person name="Osuna-Cruz C.M."/>
            <person name="Vancaester E."/>
            <person name="Stenow R."/>
            <person name="Vandepoele K."/>
            <person name="Ploug H."/>
            <person name="Bruchert V."/>
            <person name="Godhe A."/>
            <person name="Topel M."/>
        </authorList>
    </citation>
    <scope>NUCLEOTIDE SEQUENCE</scope>
    <source>
        <strain evidence="2">R05AC</strain>
    </source>
</reference>
<feature type="compositionally biased region" description="Polar residues" evidence="1">
    <location>
        <begin position="90"/>
        <end position="105"/>
    </location>
</feature>